<dbReference type="GO" id="GO:0016020">
    <property type="term" value="C:membrane"/>
    <property type="evidence" value="ECO:0007669"/>
    <property type="project" value="InterPro"/>
</dbReference>
<dbReference type="Gene3D" id="3.40.50.12580">
    <property type="match status" value="1"/>
</dbReference>
<evidence type="ECO:0000313" key="2">
    <source>
        <dbReference type="Proteomes" id="UP001139006"/>
    </source>
</evidence>
<gene>
    <name evidence="1" type="ORF">LB941_05905</name>
</gene>
<dbReference type="Proteomes" id="UP001139006">
    <property type="component" value="Unassembled WGS sequence"/>
</dbReference>
<evidence type="ECO:0008006" key="3">
    <source>
        <dbReference type="Google" id="ProtNLM"/>
    </source>
</evidence>
<organism evidence="1 2">
    <name type="scientific">Ligilactobacillus ubinensis</name>
    <dbReference type="NCBI Taxonomy" id="2876789"/>
    <lineage>
        <taxon>Bacteria</taxon>
        <taxon>Bacillati</taxon>
        <taxon>Bacillota</taxon>
        <taxon>Bacilli</taxon>
        <taxon>Lactobacillales</taxon>
        <taxon>Lactobacillaceae</taxon>
        <taxon>Ligilactobacillus</taxon>
    </lineage>
</organism>
<comment type="caution">
    <text evidence="1">The sequence shown here is derived from an EMBL/GenBank/DDBJ whole genome shotgun (WGS) entry which is preliminary data.</text>
</comment>
<evidence type="ECO:0000313" key="1">
    <source>
        <dbReference type="EMBL" id="MCP0886873.1"/>
    </source>
</evidence>
<reference evidence="1 2" key="1">
    <citation type="journal article" date="2023" name="Int. J. Syst. Evol. Microbiol.">
        <title>Ligilactobacillus ubinensis sp. nov., a novel species isolated from the wild ferment of a durian fruit (Durio zibethinus).</title>
        <authorList>
            <person name="Heng Y.C."/>
            <person name="Menon N."/>
            <person name="Chen B."/>
            <person name="Loo B.Z.L."/>
            <person name="Wong G.W.J."/>
            <person name="Lim A.C.H."/>
            <person name="Silvaraju S."/>
            <person name="Kittelmann S."/>
        </authorList>
    </citation>
    <scope>NUCLEOTIDE SEQUENCE [LARGE SCALE GENOMIC DNA]</scope>
    <source>
        <strain evidence="1 2">WILCCON 0076</strain>
    </source>
</reference>
<dbReference type="SUPFAM" id="SSF53756">
    <property type="entry name" value="UDP-Glycosyltransferase/glycogen phosphorylase"/>
    <property type="match status" value="1"/>
</dbReference>
<dbReference type="Pfam" id="PF04464">
    <property type="entry name" value="Glyphos_transf"/>
    <property type="match status" value="1"/>
</dbReference>
<keyword evidence="2" id="KW-1185">Reference proteome</keyword>
<accession>A0A9X2JLE0</accession>
<dbReference type="AlphaFoldDB" id="A0A9X2JLE0"/>
<dbReference type="InterPro" id="IPR007554">
    <property type="entry name" value="Glycerophosphate_synth"/>
</dbReference>
<protein>
    <recommendedName>
        <fullName evidence="3">CDP-Glycerol:Poly(Glycerophosphate) glycerophosphotransferase</fullName>
    </recommendedName>
</protein>
<proteinExistence type="predicted"/>
<name>A0A9X2JLE0_9LACO</name>
<dbReference type="InterPro" id="IPR043148">
    <property type="entry name" value="TagF_C"/>
</dbReference>
<dbReference type="EMBL" id="JAIULA010000009">
    <property type="protein sequence ID" value="MCP0886873.1"/>
    <property type="molecule type" value="Genomic_DNA"/>
</dbReference>
<dbReference type="RefSeq" id="WP_253360295.1">
    <property type="nucleotide sequence ID" value="NZ_JAIULA010000009.1"/>
</dbReference>
<sequence length="500" mass="57815">MIFLKQKKELTKLLKTINEMVILLGMKNNANIQMQNLLLQSLTVAINKIDNILQKEKKTYEIFNKDIQSLRNLFNIENGTENLFNKNQLARIQSIVRFIEINVNKNLPDKLNIVFMPYKVTMWDSLASIYEEAKNDPNCVVKVVPIPYYELTGKEEIYTYEGDLFPKDIKITSYNEYNLEEESPDIIYIHNAYDAYNEVTRVKKEYFTSNLKKYTDMLVFVPYHITGFGKLINDAQYVTYAIPTIKNIDKLVVAGQFVKDAAVKYGIPEEKVLVLGSPKMDAVYQATKDGKKIPEKWKKQLENKFVFALDTNCTYLINNKYSGFAFIQQVFDAARMNPNCAVIWRPHPLSRLTIEHFSPDMLDEYDALVEAIKNNSPEYPNIVYDDGPEYFSFLSASDAYISELNSIMALYTITEQPMILNSVSLGEAILLPDKAFYHFYDASYPWYQIVKDLINGNDKKRKLRKKLASQIYSYTDGTSGKMIHQEIKNEVILNMVGKSK</sequence>
<dbReference type="GO" id="GO:0047355">
    <property type="term" value="F:CDP-glycerol glycerophosphotransferase activity"/>
    <property type="evidence" value="ECO:0007669"/>
    <property type="project" value="InterPro"/>
</dbReference>